<dbReference type="InterPro" id="IPR016181">
    <property type="entry name" value="Acyl_CoA_acyltransferase"/>
</dbReference>
<reference evidence="2 3" key="1">
    <citation type="journal article" date="2012" name="J. Bacteriol.">
        <title>Draft Genome Sequence of Sinorhizobium meliloti CCNWSX0020, a Nitrogen-Fixing Symbiont with Copper Tolerance Capability Isolated from Lead-Zinc Mine Tailings.</title>
        <authorList>
            <person name="Li Z."/>
            <person name="Ma Z."/>
            <person name="Hao X."/>
            <person name="Wei G."/>
        </authorList>
    </citation>
    <scope>NUCLEOTIDE SEQUENCE [LARGE SCALE GENOMIC DNA]</scope>
    <source>
        <strain evidence="2 3">CCNWSX0020</strain>
    </source>
</reference>
<dbReference type="InterPro" id="IPR000182">
    <property type="entry name" value="GNAT_dom"/>
</dbReference>
<evidence type="ECO:0000313" key="3">
    <source>
        <dbReference type="Proteomes" id="UP000004038"/>
    </source>
</evidence>
<evidence type="ECO:0000259" key="1">
    <source>
        <dbReference type="PROSITE" id="PS51186"/>
    </source>
</evidence>
<dbReference type="EMBL" id="AGVV01000094">
    <property type="protein sequence ID" value="EHK74263.1"/>
    <property type="molecule type" value="Genomic_DNA"/>
</dbReference>
<proteinExistence type="predicted"/>
<name>H0G8W6_RHIML</name>
<dbReference type="GO" id="GO:0016747">
    <property type="term" value="F:acyltransferase activity, transferring groups other than amino-acyl groups"/>
    <property type="evidence" value="ECO:0007669"/>
    <property type="project" value="InterPro"/>
</dbReference>
<dbReference type="Pfam" id="PF00583">
    <property type="entry name" value="Acetyltransf_1"/>
    <property type="match status" value="1"/>
</dbReference>
<protein>
    <submittedName>
        <fullName evidence="2">GCN5-like N-acetyltransferase</fullName>
    </submittedName>
</protein>
<dbReference type="CDD" id="cd04301">
    <property type="entry name" value="NAT_SF"/>
    <property type="match status" value="1"/>
</dbReference>
<feature type="domain" description="N-acetyltransferase" evidence="1">
    <location>
        <begin position="7"/>
        <end position="186"/>
    </location>
</feature>
<dbReference type="PATRIC" id="fig|1107881.3.peg.6025"/>
<accession>H0G8W6</accession>
<dbReference type="Gene3D" id="3.40.630.30">
    <property type="match status" value="1"/>
</dbReference>
<organism evidence="2 3">
    <name type="scientific">Sinorhizobium meliloti CCNWSX0020</name>
    <dbReference type="NCBI Taxonomy" id="1107881"/>
    <lineage>
        <taxon>Bacteria</taxon>
        <taxon>Pseudomonadati</taxon>
        <taxon>Pseudomonadota</taxon>
        <taxon>Alphaproteobacteria</taxon>
        <taxon>Hyphomicrobiales</taxon>
        <taxon>Rhizobiaceae</taxon>
        <taxon>Sinorhizobium/Ensifer group</taxon>
        <taxon>Sinorhizobium</taxon>
    </lineage>
</organism>
<dbReference type="PROSITE" id="PS51186">
    <property type="entry name" value="GNAT"/>
    <property type="match status" value="1"/>
</dbReference>
<sequence>MTMTAGATLRPAKRSEAAELAILIDIASHGFAAWLWYGGVLSKSAETAFEHGRNVLRRDAGPGTWRNAVVAEIGDEIVGVSVSYGIDASILEIEPKHPVLAPLLFLQKEVVGHWFIDSLGVYRHYRGKGIGRALLENEFSRAGQAPVSLITESHNETAQALYRLNGFEEVARAGAVPLFEDSRKHDWVLFTRNAA</sequence>
<dbReference type="SUPFAM" id="SSF55729">
    <property type="entry name" value="Acyl-CoA N-acyltransferases (Nat)"/>
    <property type="match status" value="1"/>
</dbReference>
<dbReference type="Proteomes" id="UP000004038">
    <property type="component" value="Unassembled WGS sequence"/>
</dbReference>
<evidence type="ECO:0000313" key="2">
    <source>
        <dbReference type="EMBL" id="EHK74263.1"/>
    </source>
</evidence>
<gene>
    <name evidence="2" type="ORF">SM0020_29795</name>
</gene>
<dbReference type="AlphaFoldDB" id="H0G8W6"/>
<keyword evidence="2" id="KW-0808">Transferase</keyword>